<dbReference type="HOGENOM" id="CLU_028172_1_0_5"/>
<keyword evidence="1" id="KW-0479">Metal-binding</keyword>
<keyword evidence="1" id="KW-0645">Protease</keyword>
<feature type="domain" description="Microcystin LR degradation protein MlrC N-terminal" evidence="3">
    <location>
        <begin position="2"/>
        <end position="287"/>
    </location>
</feature>
<dbReference type="InterPro" id="IPR009197">
    <property type="entry name" value="MlrC"/>
</dbReference>
<dbReference type="GO" id="GO:0008237">
    <property type="term" value="F:metallopeptidase activity"/>
    <property type="evidence" value="ECO:0007669"/>
    <property type="project" value="UniProtKB-KW"/>
</dbReference>
<evidence type="ECO:0000256" key="1">
    <source>
        <dbReference type="PIRNR" id="PIRNR012702"/>
    </source>
</evidence>
<protein>
    <recommendedName>
        <fullName evidence="1">Microcystinase C</fullName>
        <shortName evidence="1">MlrC</shortName>
    </recommendedName>
</protein>
<evidence type="ECO:0000259" key="2">
    <source>
        <dbReference type="Pfam" id="PF07171"/>
    </source>
</evidence>
<name>J0W4L5_RHILT</name>
<dbReference type="Pfam" id="PF07171">
    <property type="entry name" value="MlrC_C"/>
    <property type="match status" value="1"/>
</dbReference>
<evidence type="ECO:0000313" key="5">
    <source>
        <dbReference type="Proteomes" id="UP000005732"/>
    </source>
</evidence>
<dbReference type="AlphaFoldDB" id="J0W4L5"/>
<feature type="domain" description="Microcystin LR degradation protein MlrC C-terminal" evidence="2">
    <location>
        <begin position="298"/>
        <end position="472"/>
    </location>
</feature>
<gene>
    <name evidence="4" type="ORF">Rleg4DRAFT_2313</name>
</gene>
<accession>J0W4L5</accession>
<dbReference type="OrthoDB" id="9782658at2"/>
<dbReference type="Pfam" id="PF07364">
    <property type="entry name" value="DUF1485"/>
    <property type="match status" value="1"/>
</dbReference>
<sequence length="483" mass="51849">MRIFMTSLATETNSFSPIPTNLRSFAEGGYSRRDGSCSERSASSVALSEWRRAAKNDSLEVVESITAFAQPAGTTVRATYEELRDFILDDLRDAQPVAVVLLDLHGAMIADGYDDCEGDIIARTRALVGPNVKIGVSLDHHCHLTQAMVEGADILVAYKEYPHTDMRECAREVYDLTMATRKGSLTPVKAVHDCRLIGLWPTTREPVRSFVERLRALQSKNGVASISLIHGFPWGDVADVGAKVLVIADTNQAQADALASQLGAEFSAMREEARTPYLTVDEALARVRASTARAPVVIADVADNAGGGAASDNTAILQRVLDLGIRDIALGCFWDPVAVQMCFGAGIGAALALRIGGKVGRNSGQPVDVVGTVRGLCPEHKQPGLSGSQSRLGPSAYAEVEGVHIICSTIREQVFSPELFTDIGCSISGKRGIVVKSAQHFYHNFEPIAAEIQYVAAPGSAAPDFARIAYTKLQRPVWPRSDA</sequence>
<evidence type="ECO:0000259" key="3">
    <source>
        <dbReference type="Pfam" id="PF07364"/>
    </source>
</evidence>
<reference evidence="4 5" key="1">
    <citation type="submission" date="2012-02" db="EMBL/GenBank/DDBJ databases">
        <title>Improved High-Quality Draft Sequence of Rhizobium leguminosarum bv. trifolii WSM2297.</title>
        <authorList>
            <consortium name="US DOE Joint Genome Institute"/>
            <person name="Lucas S."/>
            <person name="Han J."/>
            <person name="Lapidus A."/>
            <person name="Cheng J.-F."/>
            <person name="Goodwin L."/>
            <person name="Pitluck S."/>
            <person name="Peters L."/>
            <person name="Ovchinnikova G."/>
            <person name="Zhang X."/>
            <person name="Detter J.C."/>
            <person name="Han C."/>
            <person name="Tapia R."/>
            <person name="Land M."/>
            <person name="Hauser L."/>
            <person name="Kyrpides N."/>
            <person name="Ivanova N."/>
            <person name="Pagani I."/>
            <person name="Brau L."/>
            <person name="Yates R."/>
            <person name="O'Hara G."/>
            <person name="Rui T."/>
            <person name="Howieson J."/>
            <person name="Reeve W."/>
            <person name="Woyke T."/>
        </authorList>
    </citation>
    <scope>NUCLEOTIDE SEQUENCE [LARGE SCALE GENOMIC DNA]</scope>
    <source>
        <strain evidence="4 5">WSM2297</strain>
    </source>
</reference>
<comment type="similarity">
    <text evidence="1">Belongs to the peptidase M81 family.</text>
</comment>
<dbReference type="InterPro" id="IPR015995">
    <property type="entry name" value="MlrC_N"/>
</dbReference>
<keyword evidence="1" id="KW-0378">Hydrolase</keyword>
<comment type="function">
    <text evidence="1">Involved in peptidolytic degradation of cyclic heptapeptide hepatotoxin microcystin (MC).</text>
</comment>
<dbReference type="RefSeq" id="WP_003581396.1">
    <property type="nucleotide sequence ID" value="NZ_JH719395.1"/>
</dbReference>
<dbReference type="GO" id="GO:0046872">
    <property type="term" value="F:metal ion binding"/>
    <property type="evidence" value="ECO:0007669"/>
    <property type="project" value="UniProtKB-KW"/>
</dbReference>
<dbReference type="GO" id="GO:0006508">
    <property type="term" value="P:proteolysis"/>
    <property type="evidence" value="ECO:0007669"/>
    <property type="project" value="UniProtKB-KW"/>
</dbReference>
<dbReference type="EMBL" id="JH719395">
    <property type="protein sequence ID" value="EJC80676.1"/>
    <property type="molecule type" value="Genomic_DNA"/>
</dbReference>
<dbReference type="InterPro" id="IPR010799">
    <property type="entry name" value="MlrC_C"/>
</dbReference>
<dbReference type="PIRSF" id="PIRSF012702">
    <property type="entry name" value="UCP012702"/>
    <property type="match status" value="1"/>
</dbReference>
<evidence type="ECO:0000313" key="4">
    <source>
        <dbReference type="EMBL" id="EJC80676.1"/>
    </source>
</evidence>
<keyword evidence="1" id="KW-0482">Metalloprotease</keyword>
<proteinExistence type="inferred from homology"/>
<comment type="cofactor">
    <cofactor evidence="1">
        <name>Zn(2+)</name>
        <dbReference type="ChEBI" id="CHEBI:29105"/>
    </cofactor>
    <text evidence="1">Binds 1 zinc ion per subunit.</text>
</comment>
<organism evidence="4 5">
    <name type="scientific">Rhizobium leguminosarum bv. trifolii WSM2297</name>
    <dbReference type="NCBI Taxonomy" id="754762"/>
    <lineage>
        <taxon>Bacteria</taxon>
        <taxon>Pseudomonadati</taxon>
        <taxon>Pseudomonadota</taxon>
        <taxon>Alphaproteobacteria</taxon>
        <taxon>Hyphomicrobiales</taxon>
        <taxon>Rhizobiaceae</taxon>
        <taxon>Rhizobium/Agrobacterium group</taxon>
        <taxon>Rhizobium</taxon>
    </lineage>
</organism>
<dbReference type="Proteomes" id="UP000005732">
    <property type="component" value="Unassembled WGS sequence"/>
</dbReference>